<keyword evidence="4" id="KW-1185">Reference proteome</keyword>
<gene>
    <name evidence="3" type="ORF">DILT_LOCUS8764</name>
</gene>
<name>A0A3P7LPN7_DIBLA</name>
<dbReference type="Gene3D" id="2.130.10.10">
    <property type="entry name" value="YVTN repeat-like/Quinoprotein amine dehydrogenase"/>
    <property type="match status" value="1"/>
</dbReference>
<feature type="repeat" description="WD" evidence="2">
    <location>
        <begin position="160"/>
        <end position="191"/>
    </location>
</feature>
<sequence>MFSLPALLGSKLDLRVCDSIGWALAFYTEFCPRKLEDGSWSYRVRLDLSVFAILPLLTLIRPSGTAHFSNCTMPVFSLGLSPVVGAASGNLRRPLSPVVGSGDDLNGASLGLLDDTFNGTSWLAVGLESSEVEVVTIGPDGPAVASKPSASPPPPAHFRLTHHESCVLALRFAHTADWFVTTGKDHQVNAWRTPYGACLFETKEAASVLTCDISPDDKFIVTGSGDKRANLYEVVYGPSC</sequence>
<comment type="similarity">
    <text evidence="1">Belongs to the WD repeat Groucho/TLE family.</text>
</comment>
<evidence type="ECO:0000256" key="1">
    <source>
        <dbReference type="ARBA" id="ARBA00005969"/>
    </source>
</evidence>
<dbReference type="GO" id="GO:0005667">
    <property type="term" value="C:transcription regulator complex"/>
    <property type="evidence" value="ECO:0007669"/>
    <property type="project" value="TreeGrafter"/>
</dbReference>
<dbReference type="Pfam" id="PF00400">
    <property type="entry name" value="WD40"/>
    <property type="match status" value="2"/>
</dbReference>
<protein>
    <submittedName>
        <fullName evidence="3">Uncharacterized protein</fullName>
    </submittedName>
</protein>
<evidence type="ECO:0000256" key="2">
    <source>
        <dbReference type="PROSITE-ProRule" id="PRU00221"/>
    </source>
</evidence>
<dbReference type="InterPro" id="IPR036322">
    <property type="entry name" value="WD40_repeat_dom_sf"/>
</dbReference>
<dbReference type="PROSITE" id="PS50082">
    <property type="entry name" value="WD_REPEATS_2"/>
    <property type="match status" value="1"/>
</dbReference>
<evidence type="ECO:0000313" key="4">
    <source>
        <dbReference type="Proteomes" id="UP000281553"/>
    </source>
</evidence>
<dbReference type="PANTHER" id="PTHR10814">
    <property type="entry name" value="TRANSDUCIN-LIKE ENHANCER PROTEIN"/>
    <property type="match status" value="1"/>
</dbReference>
<dbReference type="InterPro" id="IPR015943">
    <property type="entry name" value="WD40/YVTN_repeat-like_dom_sf"/>
</dbReference>
<dbReference type="InterPro" id="IPR009146">
    <property type="entry name" value="Groucho_enhance"/>
</dbReference>
<dbReference type="SUPFAM" id="SSF50978">
    <property type="entry name" value="WD40 repeat-like"/>
    <property type="match status" value="1"/>
</dbReference>
<dbReference type="AlphaFoldDB" id="A0A3P7LPN7"/>
<evidence type="ECO:0000313" key="3">
    <source>
        <dbReference type="EMBL" id="VDN12933.1"/>
    </source>
</evidence>
<dbReference type="GO" id="GO:0003714">
    <property type="term" value="F:transcription corepressor activity"/>
    <property type="evidence" value="ECO:0007669"/>
    <property type="project" value="TreeGrafter"/>
</dbReference>
<proteinExistence type="inferred from homology"/>
<keyword evidence="2" id="KW-0853">WD repeat</keyword>
<dbReference type="SMART" id="SM00320">
    <property type="entry name" value="WD40"/>
    <property type="match status" value="2"/>
</dbReference>
<dbReference type="Proteomes" id="UP000281553">
    <property type="component" value="Unassembled WGS sequence"/>
</dbReference>
<dbReference type="GO" id="GO:0005634">
    <property type="term" value="C:nucleus"/>
    <property type="evidence" value="ECO:0007669"/>
    <property type="project" value="InterPro"/>
</dbReference>
<organism evidence="3 4">
    <name type="scientific">Dibothriocephalus latus</name>
    <name type="common">Fish tapeworm</name>
    <name type="synonym">Diphyllobothrium latum</name>
    <dbReference type="NCBI Taxonomy" id="60516"/>
    <lineage>
        <taxon>Eukaryota</taxon>
        <taxon>Metazoa</taxon>
        <taxon>Spiralia</taxon>
        <taxon>Lophotrochozoa</taxon>
        <taxon>Platyhelminthes</taxon>
        <taxon>Cestoda</taxon>
        <taxon>Eucestoda</taxon>
        <taxon>Diphyllobothriidea</taxon>
        <taxon>Diphyllobothriidae</taxon>
        <taxon>Dibothriocephalus</taxon>
    </lineage>
</organism>
<accession>A0A3P7LPN7</accession>
<dbReference type="OrthoDB" id="2624652at2759"/>
<dbReference type="InterPro" id="IPR001680">
    <property type="entry name" value="WD40_rpt"/>
</dbReference>
<dbReference type="EMBL" id="UYRU01055136">
    <property type="protein sequence ID" value="VDN12933.1"/>
    <property type="molecule type" value="Genomic_DNA"/>
</dbReference>
<dbReference type="GO" id="GO:0090090">
    <property type="term" value="P:negative regulation of canonical Wnt signaling pathway"/>
    <property type="evidence" value="ECO:0007669"/>
    <property type="project" value="TreeGrafter"/>
</dbReference>
<dbReference type="PANTHER" id="PTHR10814:SF21">
    <property type="entry name" value="PROTEIN GROUCHO"/>
    <property type="match status" value="1"/>
</dbReference>
<reference evidence="3 4" key="1">
    <citation type="submission" date="2018-11" db="EMBL/GenBank/DDBJ databases">
        <authorList>
            <consortium name="Pathogen Informatics"/>
        </authorList>
    </citation>
    <scope>NUCLEOTIDE SEQUENCE [LARGE SCALE GENOMIC DNA]</scope>
</reference>